<feature type="domain" description="HTH cro/C1-type" evidence="1">
    <location>
        <begin position="39"/>
        <end position="73"/>
    </location>
</feature>
<dbReference type="AlphaFoldDB" id="A0AB74UMJ5"/>
<dbReference type="Gene3D" id="1.10.260.40">
    <property type="entry name" value="lambda repressor-like DNA-binding domains"/>
    <property type="match status" value="1"/>
</dbReference>
<evidence type="ECO:0000313" key="2">
    <source>
        <dbReference type="EMBL" id="XIA17391.1"/>
    </source>
</evidence>
<organism evidence="2">
    <name type="scientific">Rhodanobacter sp. FW102-FHT14D07</name>
    <dbReference type="NCBI Taxonomy" id="3351462"/>
    <lineage>
        <taxon>Bacteria</taxon>
        <taxon>Pseudomonadati</taxon>
        <taxon>Pseudomonadota</taxon>
        <taxon>Gammaproteobacteria</taxon>
        <taxon>Lysobacterales</taxon>
        <taxon>Rhodanobacteraceae</taxon>
        <taxon>Rhodanobacter</taxon>
    </lineage>
</organism>
<gene>
    <name evidence="2" type="ORF">ACFYG5_12535</name>
</gene>
<dbReference type="GO" id="GO:0003677">
    <property type="term" value="F:DNA binding"/>
    <property type="evidence" value="ECO:0007669"/>
    <property type="project" value="InterPro"/>
</dbReference>
<dbReference type="SUPFAM" id="SSF47413">
    <property type="entry name" value="lambda repressor-like DNA-binding domains"/>
    <property type="match status" value="1"/>
</dbReference>
<reference evidence="2" key="1">
    <citation type="submission" date="2024-10" db="EMBL/GenBank/DDBJ databases">
        <authorList>
            <person name="Lesea H.P."/>
            <person name="Kuehl J.V."/>
            <person name="Chandonia J.-M."/>
        </authorList>
    </citation>
    <scope>NUCLEOTIDE SEQUENCE</scope>
    <source>
        <strain evidence="2">FW102-FHT14D07</strain>
    </source>
</reference>
<dbReference type="CDD" id="cd00093">
    <property type="entry name" value="HTH_XRE"/>
    <property type="match status" value="1"/>
</dbReference>
<dbReference type="PROSITE" id="PS50943">
    <property type="entry name" value="HTH_CROC1"/>
    <property type="match status" value="1"/>
</dbReference>
<protein>
    <submittedName>
        <fullName evidence="2">Helix-turn-helix domain-containing protein</fullName>
    </submittedName>
</protein>
<accession>A0AB74UMJ5</accession>
<sequence>MKIDKKAFADRLRAALKRERIEASASELARLLELQGEEVSSQAVSGWLNGKHRPRPAHLEALAKIVGVEPHELEYRKIRPKGVQDVNIAWPDHVRGHDRLAFEDYLLLSEDKRKLVRDLIAELAKGTSGKTR</sequence>
<dbReference type="InterPro" id="IPR001387">
    <property type="entry name" value="Cro/C1-type_HTH"/>
</dbReference>
<dbReference type="RefSeq" id="WP_395116634.1">
    <property type="nucleotide sequence ID" value="NZ_CP170721.1"/>
</dbReference>
<dbReference type="EMBL" id="CP170721">
    <property type="protein sequence ID" value="XIA17391.1"/>
    <property type="molecule type" value="Genomic_DNA"/>
</dbReference>
<dbReference type="SMART" id="SM00530">
    <property type="entry name" value="HTH_XRE"/>
    <property type="match status" value="1"/>
</dbReference>
<evidence type="ECO:0000259" key="1">
    <source>
        <dbReference type="PROSITE" id="PS50943"/>
    </source>
</evidence>
<proteinExistence type="predicted"/>
<dbReference type="Pfam" id="PF13560">
    <property type="entry name" value="HTH_31"/>
    <property type="match status" value="1"/>
</dbReference>
<dbReference type="InterPro" id="IPR010982">
    <property type="entry name" value="Lambda_DNA-bd_dom_sf"/>
</dbReference>
<name>A0AB74UMJ5_9GAMM</name>